<dbReference type="InterPro" id="IPR008767">
    <property type="entry name" value="Phage_SPP1_head-tail_adaptor"/>
</dbReference>
<gene>
    <name evidence="1" type="ORF">A7A08_01705</name>
</gene>
<dbReference type="Proteomes" id="UP000095087">
    <property type="component" value="Unassembled WGS sequence"/>
</dbReference>
<protein>
    <submittedName>
        <fullName evidence="1">Phage head-tail joining protein</fullName>
    </submittedName>
</protein>
<comment type="caution">
    <text evidence="1">The sequence shown here is derived from an EMBL/GenBank/DDBJ whole genome shotgun (WGS) entry which is preliminary data.</text>
</comment>
<name>A0A1E2RZT4_9HYPH</name>
<dbReference type="STRING" id="1177755.A7A08_01705"/>
<accession>A0A1E2RZT4</accession>
<evidence type="ECO:0000313" key="2">
    <source>
        <dbReference type="Proteomes" id="UP000095087"/>
    </source>
</evidence>
<dbReference type="Gene3D" id="2.40.10.270">
    <property type="entry name" value="Bacteriophage SPP1 head-tail adaptor protein"/>
    <property type="match status" value="1"/>
</dbReference>
<reference evidence="1 2" key="1">
    <citation type="submission" date="2016-07" db="EMBL/GenBank/DDBJ databases">
        <title>Draft genome sequence of Methyloligella halotolerans C2T (VKM B-2706T=CCUG 61687T=DSM 25045T), a halotolerant polyhydroxybutyrate accumulating methylotroph.</title>
        <authorList>
            <person name="Vasilenko O.V."/>
            <person name="Doronina N.V."/>
            <person name="Poroshina M.N."/>
            <person name="Tarlachkov S.V."/>
            <person name="Trotsenko Y.A."/>
        </authorList>
    </citation>
    <scope>NUCLEOTIDE SEQUENCE [LARGE SCALE GENOMIC DNA]</scope>
    <source>
        <strain evidence="1 2">VKM B-2706</strain>
    </source>
</reference>
<sequence>MANGFNETEKPWSTLVTRWAGREDVRDTEKAAADQVGATVMSRFTVRSDSGTRGVTAKDRIRHDGWVWNITGIKETRHGRGRYLEITAVREAD</sequence>
<dbReference type="Pfam" id="PF05521">
    <property type="entry name" value="Phage_HCP"/>
    <property type="match status" value="1"/>
</dbReference>
<dbReference type="EMBL" id="MASI01000003">
    <property type="protein sequence ID" value="ODA67670.1"/>
    <property type="molecule type" value="Genomic_DNA"/>
</dbReference>
<proteinExistence type="predicted"/>
<organism evidence="1 2">
    <name type="scientific">Methyloligella halotolerans</name>
    <dbReference type="NCBI Taxonomy" id="1177755"/>
    <lineage>
        <taxon>Bacteria</taxon>
        <taxon>Pseudomonadati</taxon>
        <taxon>Pseudomonadota</taxon>
        <taxon>Alphaproteobacteria</taxon>
        <taxon>Hyphomicrobiales</taxon>
        <taxon>Hyphomicrobiaceae</taxon>
        <taxon>Methyloligella</taxon>
    </lineage>
</organism>
<keyword evidence="2" id="KW-1185">Reference proteome</keyword>
<dbReference type="AlphaFoldDB" id="A0A1E2RZT4"/>
<evidence type="ECO:0000313" key="1">
    <source>
        <dbReference type="EMBL" id="ODA67670.1"/>
    </source>
</evidence>
<dbReference type="InterPro" id="IPR038666">
    <property type="entry name" value="SSP1_head-tail_sf"/>
</dbReference>